<dbReference type="GO" id="GO:0004527">
    <property type="term" value="F:exonuclease activity"/>
    <property type="evidence" value="ECO:0007669"/>
    <property type="project" value="UniProtKB-KW"/>
</dbReference>
<evidence type="ECO:0000313" key="2">
    <source>
        <dbReference type="EMBL" id="QCF47445.1"/>
    </source>
</evidence>
<proteinExistence type="evidence at transcript level"/>
<accession>A0A4D6QJ90</accession>
<keyword evidence="2" id="KW-0378">Hydrolase</keyword>
<evidence type="ECO:0000256" key="1">
    <source>
        <dbReference type="SAM" id="MobiDB-lite"/>
    </source>
</evidence>
<feature type="region of interest" description="Disordered" evidence="1">
    <location>
        <begin position="266"/>
        <end position="285"/>
    </location>
</feature>
<sequence length="360" mass="41466">MPVFYVVDSKANIKKVKSLDEIQSPKLYIFRQNIRWKRFSWKGPYKPEFAENEANRFPSGLSELLYMFREQNMLKPFTRESIKTFEKHCLDNFGTRINTKNLPANLGLWVSPPPKHQTAIIDGQQVAVKNWQLPGPSIAINGIPIPGVGLSKVEINKSDPGSFWLAKWIHKNKVSFTTIQEPFFEDVSHLGYKRKDYNMTVNTFGKLKTTEDISDDEPSYSSESEEEVDYDSDSEDELDSEDVDDTDSDSEDVEYDSDEDESIINEITEDESDSTPLQPSDSFGRIHKTTETNSLDFALFSQHEQILLPIGYMVPRNVEWQYVMTALKSNFTKVDNLIKVRDYTLREFYIILGSFAIKSK</sequence>
<keyword evidence="2" id="KW-0269">Exonuclease</keyword>
<dbReference type="EMBL" id="MK638679">
    <property type="protein sequence ID" value="QCF47445.1"/>
    <property type="molecule type" value="mRNA"/>
</dbReference>
<reference evidence="2" key="1">
    <citation type="journal article" date="2019" name="Viruses">
        <title>Distribution and Phylogeny of Erythrocytic Necrosis Virus (ENV) in Salmon Suggests Marine Origin.</title>
        <authorList>
            <person name="Pagowski V.A."/>
            <person name="Mordecai G.J."/>
            <person name="Miller K.M."/>
            <person name="Schulze A.D."/>
            <person name="Kaukinen K.H."/>
            <person name="Ming T.J."/>
            <person name="Li S."/>
            <person name="Teffer A.K."/>
            <person name="Tabata A."/>
            <person name="Suttle C.A."/>
        </authorList>
    </citation>
    <scope>NUCLEOTIDE SEQUENCE</scope>
    <source>
        <strain evidence="2">SEQ_83</strain>
    </source>
</reference>
<name>A0A4D6QJ90_9VIRU</name>
<feature type="compositionally biased region" description="Acidic residues" evidence="1">
    <location>
        <begin position="212"/>
        <end position="260"/>
    </location>
</feature>
<keyword evidence="2" id="KW-0540">Nuclease</keyword>
<protein>
    <submittedName>
        <fullName evidence="2">Putative DNA repair exonuclease SbcCD D subunit</fullName>
    </submittedName>
</protein>
<organism evidence="2">
    <name type="scientific">Erythrocytic necrosis virus</name>
    <dbReference type="NCBI Taxonomy" id="1543320"/>
    <lineage>
        <taxon>Viruses</taxon>
        <taxon>Varidnaviria</taxon>
        <taxon>Bamfordvirae</taxon>
        <taxon>Nucleocytoviricota</taxon>
        <taxon>Megaviricetes</taxon>
        <taxon>Pimascovirales</taxon>
        <taxon>Pimascovirales incertae sedis</taxon>
        <taxon>Iridoviridae</taxon>
    </lineage>
</organism>
<feature type="region of interest" description="Disordered" evidence="1">
    <location>
        <begin position="210"/>
        <end position="260"/>
    </location>
</feature>
<reference evidence="2" key="2">
    <citation type="submission" date="2019-03" db="EMBL/GenBank/DDBJ databases">
        <authorList>
            <person name="Pagowski V."/>
            <person name="Mordecai G."/>
            <person name="Miller K."/>
            <person name="Schulze A."/>
            <person name="Kaukinen K."/>
            <person name="Ming T."/>
            <person name="Teffer A."/>
            <person name="Tabata A."/>
            <person name="Suttle C."/>
        </authorList>
    </citation>
    <scope>NUCLEOTIDE SEQUENCE</scope>
    <source>
        <strain evidence="2">SEQ_83</strain>
    </source>
</reference>